<evidence type="ECO:0000256" key="4">
    <source>
        <dbReference type="ARBA" id="ARBA00022842"/>
    </source>
</evidence>
<dbReference type="Proteomes" id="UP000019151">
    <property type="component" value="Chromosome"/>
</dbReference>
<dbReference type="GO" id="GO:0016787">
    <property type="term" value="F:hydrolase activity"/>
    <property type="evidence" value="ECO:0007669"/>
    <property type="project" value="UniProtKB-KW"/>
</dbReference>
<dbReference type="EMBL" id="CP007128">
    <property type="protein sequence ID" value="AHG88173.1"/>
    <property type="molecule type" value="Genomic_DNA"/>
</dbReference>
<comment type="cofactor">
    <cofactor evidence="1">
        <name>Mg(2+)</name>
        <dbReference type="ChEBI" id="CHEBI:18420"/>
    </cofactor>
</comment>
<evidence type="ECO:0000256" key="1">
    <source>
        <dbReference type="ARBA" id="ARBA00001946"/>
    </source>
</evidence>
<evidence type="ECO:0000256" key="2">
    <source>
        <dbReference type="ARBA" id="ARBA00022723"/>
    </source>
</evidence>
<dbReference type="AlphaFoldDB" id="W0RFK6"/>
<evidence type="ECO:0000313" key="7">
    <source>
        <dbReference type="EMBL" id="AHG88173.1"/>
    </source>
</evidence>
<dbReference type="eggNOG" id="COG3394">
    <property type="taxonomic scope" value="Bacteria"/>
</dbReference>
<dbReference type="Gene3D" id="3.20.20.370">
    <property type="entry name" value="Glycoside hydrolase/deacetylase"/>
    <property type="match status" value="1"/>
</dbReference>
<keyword evidence="2" id="KW-0479">Metal-binding</keyword>
<reference evidence="7 8" key="1">
    <citation type="journal article" date="2014" name="Genome Announc.">
        <title>Genome Sequence and Methylome of Soil Bacterium Gemmatirosa kalamazoonensis KBS708T, a Member of the Rarely Cultivated Gemmatimonadetes Phylum.</title>
        <authorList>
            <person name="Debruyn J.M."/>
            <person name="Radosevich M."/>
            <person name="Wommack K.E."/>
            <person name="Polson S.W."/>
            <person name="Hauser L.J."/>
            <person name="Fawaz M.N."/>
            <person name="Korlach J."/>
            <person name="Tsai Y.C."/>
        </authorList>
    </citation>
    <scope>NUCLEOTIDE SEQUENCE [LARGE SCALE GENOMIC DNA]</scope>
    <source>
        <strain evidence="7 8">KBS708</strain>
    </source>
</reference>
<dbReference type="HOGENOM" id="CLU_064244_0_0_0"/>
<keyword evidence="4" id="KW-0460">Magnesium</keyword>
<organism evidence="7 8">
    <name type="scientific">Gemmatirosa kalamazoonensis</name>
    <dbReference type="NCBI Taxonomy" id="861299"/>
    <lineage>
        <taxon>Bacteria</taxon>
        <taxon>Pseudomonadati</taxon>
        <taxon>Gemmatimonadota</taxon>
        <taxon>Gemmatimonadia</taxon>
        <taxon>Gemmatimonadales</taxon>
        <taxon>Gemmatimonadaceae</taxon>
        <taxon>Gemmatirosa</taxon>
    </lineage>
</organism>
<dbReference type="InterPro" id="IPR006879">
    <property type="entry name" value="YdjC-like"/>
</dbReference>
<keyword evidence="6" id="KW-0732">Signal</keyword>
<dbReference type="PATRIC" id="fig|861299.3.peg.649"/>
<dbReference type="GO" id="GO:0046872">
    <property type="term" value="F:metal ion binding"/>
    <property type="evidence" value="ECO:0007669"/>
    <property type="project" value="UniProtKB-KW"/>
</dbReference>
<keyword evidence="3" id="KW-0378">Hydrolase</keyword>
<accession>W0RFK6</accession>
<protein>
    <submittedName>
        <fullName evidence="7">YdjC family protein</fullName>
    </submittedName>
</protein>
<dbReference type="InParanoid" id="W0RFK6"/>
<feature type="signal peptide" evidence="6">
    <location>
        <begin position="1"/>
        <end position="21"/>
    </location>
</feature>
<dbReference type="Pfam" id="PF04794">
    <property type="entry name" value="YdjC"/>
    <property type="match status" value="1"/>
</dbReference>
<dbReference type="RefSeq" id="WP_201773089.1">
    <property type="nucleotide sequence ID" value="NZ_CP007128.1"/>
</dbReference>
<dbReference type="PANTHER" id="PTHR31609">
    <property type="entry name" value="YDJC DEACETYLASE FAMILY MEMBER"/>
    <property type="match status" value="1"/>
</dbReference>
<evidence type="ECO:0000313" key="8">
    <source>
        <dbReference type="Proteomes" id="UP000019151"/>
    </source>
</evidence>
<feature type="chain" id="PRO_5004794280" evidence="6">
    <location>
        <begin position="22"/>
        <end position="305"/>
    </location>
</feature>
<sequence>MTSRPLSIALASMLLAAAASAQPTVAERLGYPRDAKLLILHADDLGVAHSVNAASFDALDRGAVSSASVMMPTPWVTEVAAYARAHPDADIGLHLTLTSEWETYRWGPLASRDAVRGLVDSAGTLWKDTPLVTAHATPAEAEREVRAQIEAALRVGIRPTHIDSHMGSLFTTPEMIAVIVRLGHEYGLPFLGLRVPAFTAAGLAERDVIPDAVVMADENVPRDRWKQFYVDAVKSLKPGLTEMIVHLGHDDAELQAVMVNHEPYGSAWRQRDYDVVTSPEFRRALDENHVVLVKWRDIQKLTAPR</sequence>
<dbReference type="GO" id="GO:0019213">
    <property type="term" value="F:deacetylase activity"/>
    <property type="evidence" value="ECO:0007669"/>
    <property type="project" value="TreeGrafter"/>
</dbReference>
<dbReference type="SUPFAM" id="SSF88713">
    <property type="entry name" value="Glycoside hydrolase/deacetylase"/>
    <property type="match status" value="1"/>
</dbReference>
<proteinExistence type="predicted"/>
<name>W0RFK6_9BACT</name>
<dbReference type="PANTHER" id="PTHR31609:SF1">
    <property type="entry name" value="CARBOHYDRATE DEACETYLASE"/>
    <property type="match status" value="1"/>
</dbReference>
<evidence type="ECO:0000256" key="6">
    <source>
        <dbReference type="SAM" id="SignalP"/>
    </source>
</evidence>
<evidence type="ECO:0000256" key="3">
    <source>
        <dbReference type="ARBA" id="ARBA00022801"/>
    </source>
</evidence>
<dbReference type="CDD" id="cd10802">
    <property type="entry name" value="YdjC_TTHB029_like"/>
    <property type="match status" value="1"/>
</dbReference>
<gene>
    <name evidence="7" type="ORF">J421_0636</name>
</gene>
<evidence type="ECO:0000256" key="5">
    <source>
        <dbReference type="ARBA" id="ARBA00023277"/>
    </source>
</evidence>
<dbReference type="InterPro" id="IPR011330">
    <property type="entry name" value="Glyco_hydro/deAcase_b/a-brl"/>
</dbReference>
<dbReference type="KEGG" id="gba:J421_0636"/>
<keyword evidence="8" id="KW-1185">Reference proteome</keyword>
<dbReference type="STRING" id="861299.J421_0636"/>
<dbReference type="GO" id="GO:0005975">
    <property type="term" value="P:carbohydrate metabolic process"/>
    <property type="evidence" value="ECO:0007669"/>
    <property type="project" value="InterPro"/>
</dbReference>
<keyword evidence="5" id="KW-0119">Carbohydrate metabolism</keyword>